<dbReference type="RefSeq" id="WP_015692158.1">
    <property type="nucleotide sequence ID" value="NC_016940.1"/>
</dbReference>
<keyword evidence="5" id="KW-1185">Reference proteome</keyword>
<dbReference type="EC" id="5.2.1.8" evidence="4"/>
<dbReference type="GO" id="GO:0003755">
    <property type="term" value="F:peptidyl-prolyl cis-trans isomerase activity"/>
    <property type="evidence" value="ECO:0007669"/>
    <property type="project" value="UniProtKB-KW"/>
</dbReference>
<dbReference type="PROSITE" id="PS50198">
    <property type="entry name" value="PPIC_PPIASE_2"/>
    <property type="match status" value="1"/>
</dbReference>
<keyword evidence="2" id="KW-0812">Transmembrane</keyword>
<sequence>MAVLGKIRNQFGWVMMGLVILGIGGFLFMDVSSVGRGMGAQQRIVAKINGEDVLREDFDVYIKNYEGAQASQEQIREQAWKDLLSNVIYKQQAKKLGIVVTEEEVTDLFTGQNISPLVAQQFAQMGAGVDRNMIEQQRNAYFQAKEKSASELTNQEIQFLNAWEALEKSVADEQLSAKYIAMLQKGVYAPAWMVNAEYARKNRTYDFNFSRVLYADVDNAEVSISDADLSAYIQANPKAYERKANVSIEYVVFDVQPSAADTANFEKTYASMVADFAKTSGQGDTTYAETNRIQLDPIYYTEEKWQDASIKDTLFSMDKGQVYGPYYDNLGQIKMVKVMDRKIMPDSVACRHIMKPVNRRDINTMQAAYVELDSLRKLLVAGTANFNDLVAAHSMDMSTKDKGGVMGYRGRGDSYGAPFENFIFDVGQKDSFEIIQTQNAMHLIQITDYKFGENKVGLRLAYKSEPILPSAETERAAEAKANEFMANNRTLEELKAAAKKNPNLRLSNAAGLEINDYVLTQGLQGAEAAEIIKWAHKEAKDGEVAGRIYPFTDPKYNTIAAVVVPALAKKSPEGLASIEDNSVRAEVERIVRNEKKAEIILKKLEGVTSLEAMAGKYSSAKVETANGVRYDAPFIREVGGVEPKLTAVADVLETGKVSKPFAGEQGVYMIQLINKQDGPSMENMPNAVQQKRNFVMRSLLPAAAASPAGFREMLLGAIQDDMNIKDNRADMY</sequence>
<keyword evidence="2" id="KW-0472">Membrane</keyword>
<dbReference type="Proteomes" id="UP000007519">
    <property type="component" value="Chromosome"/>
</dbReference>
<dbReference type="OrthoDB" id="9812372at2"/>
<dbReference type="EMBL" id="CP002831">
    <property type="protein sequence ID" value="AFC24526.1"/>
    <property type="molecule type" value="Genomic_DNA"/>
</dbReference>
<dbReference type="InterPro" id="IPR000297">
    <property type="entry name" value="PPIase_PpiC"/>
</dbReference>
<feature type="domain" description="PpiC" evidence="3">
    <location>
        <begin position="345"/>
        <end position="448"/>
    </location>
</feature>
<dbReference type="Pfam" id="PF13616">
    <property type="entry name" value="Rotamase_3"/>
    <property type="match status" value="1"/>
</dbReference>
<feature type="transmembrane region" description="Helical" evidence="2">
    <location>
        <begin position="12"/>
        <end position="29"/>
    </location>
</feature>
<dbReference type="PANTHER" id="PTHR47245:SF2">
    <property type="entry name" value="PEPTIDYL-PROLYL CIS-TRANS ISOMERASE HP_0175-RELATED"/>
    <property type="match status" value="1"/>
</dbReference>
<reference evidence="4 5" key="1">
    <citation type="journal article" date="2012" name="Stand. Genomic Sci.">
        <title>Complete genome sequencing and analysis of Saprospira grandis str. Lewin, a predatory marine bacterium.</title>
        <authorList>
            <person name="Saw J.H."/>
            <person name="Yuryev A."/>
            <person name="Kanbe M."/>
            <person name="Hou S."/>
            <person name="Young A.G."/>
            <person name="Aizawa S."/>
            <person name="Alam M."/>
        </authorList>
    </citation>
    <scope>NUCLEOTIDE SEQUENCE [LARGE SCALE GENOMIC DNA]</scope>
    <source>
        <strain evidence="4 5">Lewin</strain>
    </source>
</reference>
<dbReference type="HOGENOM" id="CLU_023843_0_1_10"/>
<keyword evidence="1 4" id="KW-0413">Isomerase</keyword>
<dbReference type="InterPro" id="IPR027304">
    <property type="entry name" value="Trigger_fact/SurA_dom_sf"/>
</dbReference>
<dbReference type="STRING" id="984262.SGRA_1791"/>
<dbReference type="InterPro" id="IPR050245">
    <property type="entry name" value="PrsA_foldase"/>
</dbReference>
<gene>
    <name evidence="4" type="primary">ppiD</name>
    <name evidence="4" type="ordered locus">SGRA_1791</name>
</gene>
<dbReference type="Gene3D" id="3.10.50.40">
    <property type="match status" value="2"/>
</dbReference>
<evidence type="ECO:0000259" key="3">
    <source>
        <dbReference type="PROSITE" id="PS50198"/>
    </source>
</evidence>
<name>H6KZD6_SAPGL</name>
<organism evidence="4 5">
    <name type="scientific">Saprospira grandis (strain Lewin)</name>
    <dbReference type="NCBI Taxonomy" id="984262"/>
    <lineage>
        <taxon>Bacteria</taxon>
        <taxon>Pseudomonadati</taxon>
        <taxon>Bacteroidota</taxon>
        <taxon>Saprospiria</taxon>
        <taxon>Saprospirales</taxon>
        <taxon>Saprospiraceae</taxon>
        <taxon>Saprospira</taxon>
    </lineage>
</organism>
<evidence type="ECO:0000313" key="4">
    <source>
        <dbReference type="EMBL" id="AFC24526.1"/>
    </source>
</evidence>
<keyword evidence="1" id="KW-0697">Rotamase</keyword>
<dbReference type="eggNOG" id="COG0760">
    <property type="taxonomic scope" value="Bacteria"/>
</dbReference>
<protein>
    <submittedName>
        <fullName evidence="4">PpiC-type peptidyl-prolyl cis-trans isomerase</fullName>
        <ecNumber evidence="4">5.2.1.8</ecNumber>
    </submittedName>
</protein>
<dbReference type="InterPro" id="IPR046357">
    <property type="entry name" value="PPIase_dom_sf"/>
</dbReference>
<dbReference type="KEGG" id="sgn:SGRA_1791"/>
<evidence type="ECO:0000256" key="1">
    <source>
        <dbReference type="PROSITE-ProRule" id="PRU00278"/>
    </source>
</evidence>
<accession>H6KZD6</accession>
<keyword evidence="2" id="KW-1133">Transmembrane helix</keyword>
<dbReference type="AlphaFoldDB" id="H6KZD6"/>
<dbReference type="SUPFAM" id="SSF54534">
    <property type="entry name" value="FKBP-like"/>
    <property type="match status" value="1"/>
</dbReference>
<dbReference type="PANTHER" id="PTHR47245">
    <property type="entry name" value="PEPTIDYLPROLYL ISOMERASE"/>
    <property type="match status" value="1"/>
</dbReference>
<evidence type="ECO:0000313" key="5">
    <source>
        <dbReference type="Proteomes" id="UP000007519"/>
    </source>
</evidence>
<dbReference type="SUPFAM" id="SSF109998">
    <property type="entry name" value="Triger factor/SurA peptide-binding domain-like"/>
    <property type="match status" value="1"/>
</dbReference>
<proteinExistence type="predicted"/>
<dbReference type="Pfam" id="PF13623">
    <property type="entry name" value="SurA_N_2"/>
    <property type="match status" value="1"/>
</dbReference>
<evidence type="ECO:0000256" key="2">
    <source>
        <dbReference type="SAM" id="Phobius"/>
    </source>
</evidence>
<dbReference type="Gene3D" id="1.10.4030.10">
    <property type="entry name" value="Porin chaperone SurA, peptide-binding domain"/>
    <property type="match status" value="1"/>
</dbReference>